<dbReference type="HOGENOM" id="CLU_051472_8_0_5"/>
<dbReference type="PANTHER" id="PTHR35841">
    <property type="entry name" value="PHOSPHONATES-BINDING PERIPLASMIC PROTEIN"/>
    <property type="match status" value="1"/>
</dbReference>
<dbReference type="KEGG" id="stax:MC45_00605"/>
<dbReference type="SUPFAM" id="SSF53850">
    <property type="entry name" value="Periplasmic binding protein-like II"/>
    <property type="match status" value="1"/>
</dbReference>
<name>A0A097EJZ9_9SPHN</name>
<dbReference type="AlphaFoldDB" id="A0A097EJZ9"/>
<keyword evidence="2" id="KW-1185">Reference proteome</keyword>
<gene>
    <name evidence="1" type="ORF">MC45_00605</name>
</gene>
<evidence type="ECO:0000313" key="2">
    <source>
        <dbReference type="Proteomes" id="UP000033200"/>
    </source>
</evidence>
<sequence>MYDHPAQRAANDALWRGLAHRLRVAGIPGVPDDLDRSRSVEAIWHDARLLFAQACGYPLTAADAPAVLVVALPVYDAPGCDGASHRSVIVVRAADRIDAVADLRGSRAAINAPASNTGMNLLRAVVAPLADATAFFSQVVVTGSHRASAEAIVRDEADCAAIDCVTWAALRRHEPVSTGRLRVIATTGATPALPFVTAAATSDAHLAAIRAALAAVIADPTLATARDALFLRDIIPADETALAPVRSAERDAIALGYPLLR</sequence>
<evidence type="ECO:0000313" key="1">
    <source>
        <dbReference type="EMBL" id="AIT07887.1"/>
    </source>
</evidence>
<dbReference type="EMBL" id="CP009571">
    <property type="protein sequence ID" value="AIT07887.1"/>
    <property type="molecule type" value="Genomic_DNA"/>
</dbReference>
<dbReference type="Gene3D" id="3.40.190.10">
    <property type="entry name" value="Periplasmic binding protein-like II"/>
    <property type="match status" value="1"/>
</dbReference>
<protein>
    <submittedName>
        <fullName evidence="1">Phosphate ABC transporter substrate-binding protein</fullName>
    </submittedName>
</protein>
<dbReference type="STRING" id="1549858.MC45_00605"/>
<dbReference type="PANTHER" id="PTHR35841:SF1">
    <property type="entry name" value="PHOSPHONATES-BINDING PERIPLASMIC PROTEIN"/>
    <property type="match status" value="1"/>
</dbReference>
<accession>A0A097EJZ9</accession>
<dbReference type="Pfam" id="PF12974">
    <property type="entry name" value="Phosphonate-bd"/>
    <property type="match status" value="1"/>
</dbReference>
<reference evidence="1 2" key="1">
    <citation type="submission" date="2014-09" db="EMBL/GenBank/DDBJ databases">
        <title>Using Illumina technology Improving SMRT sequencing Genome Assembly by RASTools.</title>
        <authorList>
            <person name="Zhou Y."/>
            <person name="Ma T."/>
            <person name="Liu T."/>
        </authorList>
    </citation>
    <scope>NUCLEOTIDE SEQUENCE [LARGE SCALE GENOMIC DNA]</scope>
    <source>
        <strain evidence="1 2">ATCC 55669</strain>
    </source>
</reference>
<organism evidence="1 2">
    <name type="scientific">Sphingomonas taxi</name>
    <dbReference type="NCBI Taxonomy" id="1549858"/>
    <lineage>
        <taxon>Bacteria</taxon>
        <taxon>Pseudomonadati</taxon>
        <taxon>Pseudomonadota</taxon>
        <taxon>Alphaproteobacteria</taxon>
        <taxon>Sphingomonadales</taxon>
        <taxon>Sphingomonadaceae</taxon>
        <taxon>Sphingomonas</taxon>
    </lineage>
</organism>
<dbReference type="eggNOG" id="COG3221">
    <property type="taxonomic scope" value="Bacteria"/>
</dbReference>
<dbReference type="Proteomes" id="UP000033200">
    <property type="component" value="Chromosome"/>
</dbReference>
<proteinExistence type="predicted"/>